<dbReference type="PANTHER" id="PTHR33692:SF1">
    <property type="entry name" value="RIBOSOME MATURATION FACTOR RIMM"/>
    <property type="match status" value="1"/>
</dbReference>
<dbReference type="NCBIfam" id="TIGR02273">
    <property type="entry name" value="16S_RimM"/>
    <property type="match status" value="1"/>
</dbReference>
<dbReference type="EMBL" id="CP087164">
    <property type="protein sequence ID" value="UGS35851.1"/>
    <property type="molecule type" value="Genomic_DNA"/>
</dbReference>
<dbReference type="GO" id="GO:0006364">
    <property type="term" value="P:rRNA processing"/>
    <property type="evidence" value="ECO:0007669"/>
    <property type="project" value="UniProtKB-UniRule"/>
</dbReference>
<sequence>MRPRADLIAAADVLTVAGVARTVERRAGTDARPILRLTGCATRTDAEALRGQDLLAPRSLAAPLEDDEYWPEDLEGCDVVDGDRRVGVVERLLAYPSCELLEVRRDEGGPLLVPMVRDAIRGVDVAARVIEIDLAFLGEA</sequence>
<dbReference type="Pfam" id="PF24986">
    <property type="entry name" value="PRC_RimM"/>
    <property type="match status" value="1"/>
</dbReference>
<keyword evidence="1" id="KW-0963">Cytoplasm</keyword>
<dbReference type="KEGG" id="sbae:DSM104329_02248"/>
<dbReference type="Proteomes" id="UP001162834">
    <property type="component" value="Chromosome"/>
</dbReference>
<dbReference type="InterPro" id="IPR011961">
    <property type="entry name" value="RimM"/>
</dbReference>
<feature type="domain" description="Ribosome maturation factor RimM PRC barrel" evidence="2">
    <location>
        <begin position="72"/>
        <end position="134"/>
    </location>
</feature>
<dbReference type="AlphaFoldDB" id="A0A9E7BZZ9"/>
<dbReference type="GO" id="GO:0005840">
    <property type="term" value="C:ribosome"/>
    <property type="evidence" value="ECO:0007669"/>
    <property type="project" value="InterPro"/>
</dbReference>
<protein>
    <recommendedName>
        <fullName evidence="1">Ribosome maturation factor RimM</fullName>
    </recommendedName>
</protein>
<dbReference type="SUPFAM" id="SSF50346">
    <property type="entry name" value="PRC-barrel domain"/>
    <property type="match status" value="1"/>
</dbReference>
<evidence type="ECO:0000256" key="1">
    <source>
        <dbReference type="HAMAP-Rule" id="MF_00014"/>
    </source>
</evidence>
<dbReference type="HAMAP" id="MF_00014">
    <property type="entry name" value="Ribosome_mat_RimM"/>
    <property type="match status" value="1"/>
</dbReference>
<comment type="subcellular location">
    <subcellularLocation>
        <location evidence="1">Cytoplasm</location>
    </subcellularLocation>
</comment>
<dbReference type="GO" id="GO:0042274">
    <property type="term" value="P:ribosomal small subunit biogenesis"/>
    <property type="evidence" value="ECO:0007669"/>
    <property type="project" value="UniProtKB-UniRule"/>
</dbReference>
<dbReference type="PANTHER" id="PTHR33692">
    <property type="entry name" value="RIBOSOME MATURATION FACTOR RIMM"/>
    <property type="match status" value="1"/>
</dbReference>
<evidence type="ECO:0000313" key="3">
    <source>
        <dbReference type="EMBL" id="UGS35851.1"/>
    </source>
</evidence>
<keyword evidence="1" id="KW-0143">Chaperone</keyword>
<comment type="function">
    <text evidence="1">An accessory protein needed during the final step in the assembly of 30S ribosomal subunit, possibly for assembly of the head region. Essential for efficient processing of 16S rRNA. May be needed both before and after RbfA during the maturation of 16S rRNA. It has affinity for free ribosomal 30S subunits but not for 70S ribosomes.</text>
</comment>
<proteinExistence type="inferred from homology"/>
<organism evidence="3 4">
    <name type="scientific">Capillimicrobium parvum</name>
    <dbReference type="NCBI Taxonomy" id="2884022"/>
    <lineage>
        <taxon>Bacteria</taxon>
        <taxon>Bacillati</taxon>
        <taxon>Actinomycetota</taxon>
        <taxon>Thermoleophilia</taxon>
        <taxon>Solirubrobacterales</taxon>
        <taxon>Capillimicrobiaceae</taxon>
        <taxon>Capillimicrobium</taxon>
    </lineage>
</organism>
<comment type="subunit">
    <text evidence="1">Binds ribosomal protein uS19.</text>
</comment>
<keyword evidence="4" id="KW-1185">Reference proteome</keyword>
<dbReference type="InterPro" id="IPR056792">
    <property type="entry name" value="PRC_RimM"/>
</dbReference>
<dbReference type="GO" id="GO:0005737">
    <property type="term" value="C:cytoplasm"/>
    <property type="evidence" value="ECO:0007669"/>
    <property type="project" value="UniProtKB-SubCell"/>
</dbReference>
<comment type="similarity">
    <text evidence="1">Belongs to the RimM family.</text>
</comment>
<dbReference type="GO" id="GO:0043022">
    <property type="term" value="F:ribosome binding"/>
    <property type="evidence" value="ECO:0007669"/>
    <property type="project" value="InterPro"/>
</dbReference>
<name>A0A9E7BZZ9_9ACTN</name>
<evidence type="ECO:0000313" key="4">
    <source>
        <dbReference type="Proteomes" id="UP001162834"/>
    </source>
</evidence>
<dbReference type="Gene3D" id="2.30.30.240">
    <property type="entry name" value="PRC-barrel domain"/>
    <property type="match status" value="1"/>
</dbReference>
<reference evidence="3" key="1">
    <citation type="journal article" date="2022" name="Int. J. Syst. Evol. Microbiol.">
        <title>Pseudomonas aegrilactucae sp. nov. and Pseudomonas morbosilactucae sp. nov., pathogens causing bacterial rot of lettuce in Japan.</title>
        <authorList>
            <person name="Sawada H."/>
            <person name="Fujikawa T."/>
            <person name="Satou M."/>
        </authorList>
    </citation>
    <scope>NUCLEOTIDE SEQUENCE</scope>
    <source>
        <strain evidence="3">0166_1</strain>
    </source>
</reference>
<gene>
    <name evidence="1 3" type="primary">rimM</name>
    <name evidence="3" type="ORF">DSM104329_02248</name>
</gene>
<evidence type="ECO:0000259" key="2">
    <source>
        <dbReference type="Pfam" id="PF24986"/>
    </source>
</evidence>
<accession>A0A9E7BZZ9</accession>
<dbReference type="InterPro" id="IPR011033">
    <property type="entry name" value="PRC_barrel-like_sf"/>
</dbReference>
<keyword evidence="1" id="KW-0698">rRNA processing</keyword>
<keyword evidence="1" id="KW-0690">Ribosome biogenesis</keyword>
<comment type="domain">
    <text evidence="1">The PRC barrel domain binds ribosomal protein uS19.</text>
</comment>